<name>A0ABS8NHS1_9BACT</name>
<evidence type="ECO:0000313" key="2">
    <source>
        <dbReference type="EMBL" id="MCC9643090.1"/>
    </source>
</evidence>
<dbReference type="EMBL" id="JAJKFW010000023">
    <property type="protein sequence ID" value="MCC9643090.1"/>
    <property type="molecule type" value="Genomic_DNA"/>
</dbReference>
<dbReference type="Proteomes" id="UP001430306">
    <property type="component" value="Unassembled WGS sequence"/>
</dbReference>
<reference evidence="2" key="1">
    <citation type="submission" date="2021-11" db="EMBL/GenBank/DDBJ databases">
        <title>Genome sequence.</title>
        <authorList>
            <person name="Sun Q."/>
        </authorList>
    </citation>
    <scope>NUCLEOTIDE SEQUENCE</scope>
    <source>
        <strain evidence="2">JC740</strain>
    </source>
</reference>
<dbReference type="RefSeq" id="WP_230274034.1">
    <property type="nucleotide sequence ID" value="NZ_JAJKFW010000023.1"/>
</dbReference>
<dbReference type="Pfam" id="PF07811">
    <property type="entry name" value="TadE"/>
    <property type="match status" value="1"/>
</dbReference>
<comment type="caution">
    <text evidence="2">The sequence shown here is derived from an EMBL/GenBank/DDBJ whole genome shotgun (WGS) entry which is preliminary data.</text>
</comment>
<evidence type="ECO:0000259" key="1">
    <source>
        <dbReference type="Pfam" id="PF07811"/>
    </source>
</evidence>
<proteinExistence type="predicted"/>
<keyword evidence="3" id="KW-1185">Reference proteome</keyword>
<protein>
    <submittedName>
        <fullName evidence="2">Pilus assembly protein</fullName>
    </submittedName>
</protein>
<gene>
    <name evidence="2" type="ORF">LOC71_12460</name>
</gene>
<evidence type="ECO:0000313" key="3">
    <source>
        <dbReference type="Proteomes" id="UP001430306"/>
    </source>
</evidence>
<accession>A0ABS8NHS1</accession>
<sequence>MKLRTISKTVIPDPMCFRESKSHRQSRRGATAVEAAFTLPLLLWILLALLDLGTAAIRMNALSDTARRIGRRATLHGSMSPPANGTWGPESFSGNMVSGTHYAGNLQAFLPTMDPQSVSMKVEWPDGEQRPGDRVRVQLEFTHDSLVPGLFPWGPFELQGTSTMTIVN</sequence>
<dbReference type="InterPro" id="IPR012495">
    <property type="entry name" value="TadE-like_dom"/>
</dbReference>
<feature type="domain" description="TadE-like" evidence="1">
    <location>
        <begin position="29"/>
        <end position="71"/>
    </location>
</feature>
<organism evidence="2 3">
    <name type="scientific">Rhodopirellula halodulae</name>
    <dbReference type="NCBI Taxonomy" id="2894198"/>
    <lineage>
        <taxon>Bacteria</taxon>
        <taxon>Pseudomonadati</taxon>
        <taxon>Planctomycetota</taxon>
        <taxon>Planctomycetia</taxon>
        <taxon>Pirellulales</taxon>
        <taxon>Pirellulaceae</taxon>
        <taxon>Rhodopirellula</taxon>
    </lineage>
</organism>